<dbReference type="Gene3D" id="4.10.240.10">
    <property type="entry name" value="Zn(2)-C6 fungal-type DNA-binding domain"/>
    <property type="match status" value="1"/>
</dbReference>
<evidence type="ECO:0000256" key="3">
    <source>
        <dbReference type="ARBA" id="ARBA00023163"/>
    </source>
</evidence>
<evidence type="ECO:0000256" key="1">
    <source>
        <dbReference type="ARBA" id="ARBA00023015"/>
    </source>
</evidence>
<dbReference type="InterPro" id="IPR001138">
    <property type="entry name" value="Zn2Cys6_DnaBD"/>
</dbReference>
<dbReference type="PROSITE" id="PS00463">
    <property type="entry name" value="ZN2_CY6_FUNGAL_1"/>
    <property type="match status" value="1"/>
</dbReference>
<dbReference type="GO" id="GO:0008270">
    <property type="term" value="F:zinc ion binding"/>
    <property type="evidence" value="ECO:0007669"/>
    <property type="project" value="InterPro"/>
</dbReference>
<organism evidence="7 8">
    <name type="scientific">Pseudocercospora fuligena</name>
    <dbReference type="NCBI Taxonomy" id="685502"/>
    <lineage>
        <taxon>Eukaryota</taxon>
        <taxon>Fungi</taxon>
        <taxon>Dikarya</taxon>
        <taxon>Ascomycota</taxon>
        <taxon>Pezizomycotina</taxon>
        <taxon>Dothideomycetes</taxon>
        <taxon>Dothideomycetidae</taxon>
        <taxon>Mycosphaerellales</taxon>
        <taxon>Mycosphaerellaceae</taxon>
        <taxon>Pseudocercospora</taxon>
    </lineage>
</organism>
<dbReference type="SUPFAM" id="SSF57701">
    <property type="entry name" value="Zn2/Cys6 DNA-binding domain"/>
    <property type="match status" value="1"/>
</dbReference>
<feature type="domain" description="Zn(2)-C6 fungal-type" evidence="6">
    <location>
        <begin position="54"/>
        <end position="84"/>
    </location>
</feature>
<dbReference type="GO" id="GO:0045944">
    <property type="term" value="P:positive regulation of transcription by RNA polymerase II"/>
    <property type="evidence" value="ECO:0007669"/>
    <property type="project" value="TreeGrafter"/>
</dbReference>
<dbReference type="Pfam" id="PF00172">
    <property type="entry name" value="Zn_clus"/>
    <property type="match status" value="1"/>
</dbReference>
<dbReference type="PANTHER" id="PTHR31069:SF12">
    <property type="entry name" value="TRANSCRIPTION FACTOR DOMAIN-CONTAINING PROTEIN"/>
    <property type="match status" value="1"/>
</dbReference>
<comment type="caution">
    <text evidence="7">The sequence shown here is derived from an EMBL/GenBank/DDBJ whole genome shotgun (WGS) entry which is preliminary data.</text>
</comment>
<reference evidence="7" key="1">
    <citation type="submission" date="2020-04" db="EMBL/GenBank/DDBJ databases">
        <title>Draft genome resource of the tomato pathogen Pseudocercospora fuligena.</title>
        <authorList>
            <person name="Zaccaron A."/>
        </authorList>
    </citation>
    <scope>NUCLEOTIDE SEQUENCE</scope>
    <source>
        <strain evidence="7">PF001</strain>
    </source>
</reference>
<dbReference type="InterPro" id="IPR050675">
    <property type="entry name" value="OAF3"/>
</dbReference>
<evidence type="ECO:0000259" key="6">
    <source>
        <dbReference type="PROSITE" id="PS50048"/>
    </source>
</evidence>
<feature type="compositionally biased region" description="Basic and acidic residues" evidence="5">
    <location>
        <begin position="179"/>
        <end position="193"/>
    </location>
</feature>
<evidence type="ECO:0000313" key="8">
    <source>
        <dbReference type="Proteomes" id="UP000660729"/>
    </source>
</evidence>
<sequence length="375" mass="43023">MDIQQKQDDMAKAILAAFNLDGPVEVVQRREKMPSPVKYAAETRQAELTTAERPCDACRSRKKRCDRTRPQCGACVKRKITCHYSEPCRSLKRRRTASEVSNQTTASAEISQDGDVESLHEKRETSPSTRFNSPEAEVVAVTKDTDYGLDEEQIAQMPYWKWMERRKAFDADMERASKKLREQEAGRPRKDSVTEDDSDGPEIPKDADRTEHQEAAEKAVPPERTAAQKVFGTYELLEKILLEADIKTVLLSQRVDKTFQHVIDRSTGLQQKLFFKSCPHTEWLANPLFMAKSQQGLRDHEFRVVALGADKVFDIPSTFSRKHEDESWRKMLVFQPIMRADGRPVQSYVYDHLRGLSEPGLSPELRMVTIWYKLG</sequence>
<evidence type="ECO:0000313" key="7">
    <source>
        <dbReference type="EMBL" id="KAF7189536.1"/>
    </source>
</evidence>
<dbReference type="SMART" id="SM00066">
    <property type="entry name" value="GAL4"/>
    <property type="match status" value="1"/>
</dbReference>
<evidence type="ECO:0000256" key="2">
    <source>
        <dbReference type="ARBA" id="ARBA00023125"/>
    </source>
</evidence>
<keyword evidence="2" id="KW-0238">DNA-binding</keyword>
<gene>
    <name evidence="7" type="ORF">HII31_09176</name>
</gene>
<evidence type="ECO:0000256" key="4">
    <source>
        <dbReference type="ARBA" id="ARBA00023242"/>
    </source>
</evidence>
<feature type="region of interest" description="Disordered" evidence="5">
    <location>
        <begin position="93"/>
        <end position="136"/>
    </location>
</feature>
<feature type="compositionally biased region" description="Basic and acidic residues" evidence="5">
    <location>
        <begin position="202"/>
        <end position="221"/>
    </location>
</feature>
<dbReference type="Proteomes" id="UP000660729">
    <property type="component" value="Unassembled WGS sequence"/>
</dbReference>
<dbReference type="EMBL" id="JABCIY010000185">
    <property type="protein sequence ID" value="KAF7189536.1"/>
    <property type="molecule type" value="Genomic_DNA"/>
</dbReference>
<dbReference type="CDD" id="cd00067">
    <property type="entry name" value="GAL4"/>
    <property type="match status" value="1"/>
</dbReference>
<dbReference type="InterPro" id="IPR036864">
    <property type="entry name" value="Zn2-C6_fun-type_DNA-bd_sf"/>
</dbReference>
<keyword evidence="1" id="KW-0805">Transcription regulation</keyword>
<feature type="region of interest" description="Disordered" evidence="5">
    <location>
        <begin position="179"/>
        <end position="224"/>
    </location>
</feature>
<keyword evidence="4" id="KW-0539">Nucleus</keyword>
<keyword evidence="3" id="KW-0804">Transcription</keyword>
<dbReference type="OrthoDB" id="3648465at2759"/>
<keyword evidence="8" id="KW-1185">Reference proteome</keyword>
<proteinExistence type="predicted"/>
<evidence type="ECO:0000256" key="5">
    <source>
        <dbReference type="SAM" id="MobiDB-lite"/>
    </source>
</evidence>
<feature type="compositionally biased region" description="Polar residues" evidence="5">
    <location>
        <begin position="98"/>
        <end position="110"/>
    </location>
</feature>
<protein>
    <recommendedName>
        <fullName evidence="6">Zn(2)-C6 fungal-type domain-containing protein</fullName>
    </recommendedName>
</protein>
<dbReference type="PANTHER" id="PTHR31069">
    <property type="entry name" value="OLEATE-ACTIVATED TRANSCRIPTION FACTOR 1-RELATED"/>
    <property type="match status" value="1"/>
</dbReference>
<dbReference type="GO" id="GO:0005634">
    <property type="term" value="C:nucleus"/>
    <property type="evidence" value="ECO:0007669"/>
    <property type="project" value="TreeGrafter"/>
</dbReference>
<accession>A0A8H6REB5</accession>
<name>A0A8H6REB5_9PEZI</name>
<dbReference type="PROSITE" id="PS50048">
    <property type="entry name" value="ZN2_CY6_FUNGAL_2"/>
    <property type="match status" value="1"/>
</dbReference>
<dbReference type="AlphaFoldDB" id="A0A8H6REB5"/>
<dbReference type="GO" id="GO:0000981">
    <property type="term" value="F:DNA-binding transcription factor activity, RNA polymerase II-specific"/>
    <property type="evidence" value="ECO:0007669"/>
    <property type="project" value="InterPro"/>
</dbReference>
<dbReference type="GO" id="GO:0000978">
    <property type="term" value="F:RNA polymerase II cis-regulatory region sequence-specific DNA binding"/>
    <property type="evidence" value="ECO:0007669"/>
    <property type="project" value="TreeGrafter"/>
</dbReference>